<feature type="domain" description="ENPP1-3/EXOG-like endonuclease/phosphodiesterase" evidence="3">
    <location>
        <begin position="57"/>
        <end position="263"/>
    </location>
</feature>
<proteinExistence type="predicted"/>
<keyword evidence="2" id="KW-0732">Signal</keyword>
<dbReference type="OrthoDB" id="8572289at2759"/>
<keyword evidence="1" id="KW-0472">Membrane</keyword>
<evidence type="ECO:0000259" key="3">
    <source>
        <dbReference type="SMART" id="SM00477"/>
    </source>
</evidence>
<evidence type="ECO:0000256" key="1">
    <source>
        <dbReference type="SAM" id="Phobius"/>
    </source>
</evidence>
<keyword evidence="1" id="KW-1133">Transmembrane helix</keyword>
<dbReference type="InterPro" id="IPR020821">
    <property type="entry name" value="ENPP1-3/EXOG-like_nuc-like"/>
</dbReference>
<dbReference type="GO" id="GO:0016787">
    <property type="term" value="F:hydrolase activity"/>
    <property type="evidence" value="ECO:0007669"/>
    <property type="project" value="InterPro"/>
</dbReference>
<keyword evidence="4" id="KW-1185">Reference proteome</keyword>
<keyword evidence="5" id="KW-0255">Endonuclease</keyword>
<dbReference type="SMART" id="SM00477">
    <property type="entry name" value="NUC"/>
    <property type="match status" value="1"/>
</dbReference>
<organism evidence="4 5">
    <name type="scientific">Geotrypetes seraphini</name>
    <name type="common">Gaboon caecilian</name>
    <name type="synonym">Caecilia seraphini</name>
    <dbReference type="NCBI Taxonomy" id="260995"/>
    <lineage>
        <taxon>Eukaryota</taxon>
        <taxon>Metazoa</taxon>
        <taxon>Chordata</taxon>
        <taxon>Craniata</taxon>
        <taxon>Vertebrata</taxon>
        <taxon>Euteleostomi</taxon>
        <taxon>Amphibia</taxon>
        <taxon>Gymnophiona</taxon>
        <taxon>Geotrypetes</taxon>
    </lineage>
</organism>
<dbReference type="SUPFAM" id="SSF54060">
    <property type="entry name" value="His-Me finger endonucleases"/>
    <property type="match status" value="1"/>
</dbReference>
<feature type="transmembrane region" description="Helical" evidence="1">
    <location>
        <begin position="294"/>
        <end position="316"/>
    </location>
</feature>
<dbReference type="CTD" id="23052"/>
<feature type="signal peptide" evidence="2">
    <location>
        <begin position="1"/>
        <end position="16"/>
    </location>
</feature>
<dbReference type="RefSeq" id="XP_033803572.1">
    <property type="nucleotide sequence ID" value="XM_033947681.1"/>
</dbReference>
<dbReference type="GO" id="GO:0003676">
    <property type="term" value="F:nucleic acid binding"/>
    <property type="evidence" value="ECO:0007669"/>
    <property type="project" value="InterPro"/>
</dbReference>
<dbReference type="InterPro" id="IPR044925">
    <property type="entry name" value="His-Me_finger_sf"/>
</dbReference>
<keyword evidence="5" id="KW-0378">Hydrolase</keyword>
<evidence type="ECO:0000256" key="2">
    <source>
        <dbReference type="SAM" id="SignalP"/>
    </source>
</evidence>
<protein>
    <submittedName>
        <fullName evidence="5">Endonuclease domain-containing 1 protein</fullName>
    </submittedName>
</protein>
<dbReference type="InterPro" id="IPR039015">
    <property type="entry name" value="ENDOD1"/>
</dbReference>
<dbReference type="AlphaFoldDB" id="A0A6P8QZU7"/>
<dbReference type="PANTHER" id="PTHR21472:SF8">
    <property type="entry name" value="ENDONUCLEASE DOMAIN-CONTAINING 1 PROTEIN"/>
    <property type="match status" value="1"/>
</dbReference>
<gene>
    <name evidence="5" type="primary">ENDOD1</name>
</gene>
<reference evidence="5" key="1">
    <citation type="submission" date="2025-08" db="UniProtKB">
        <authorList>
            <consortium name="RefSeq"/>
        </authorList>
    </citation>
    <scope>IDENTIFICATION</scope>
</reference>
<name>A0A6P8QZU7_GEOSA</name>
<feature type="transmembrane region" description="Helical" evidence="1">
    <location>
        <begin position="414"/>
        <end position="436"/>
    </location>
</feature>
<dbReference type="Gene3D" id="3.40.570.10">
    <property type="entry name" value="Extracellular Endonuclease, subunit A"/>
    <property type="match status" value="1"/>
</dbReference>
<dbReference type="GeneID" id="117361996"/>
<dbReference type="KEGG" id="gsh:117361996"/>
<dbReference type="InParanoid" id="A0A6P8QZU7"/>
<keyword evidence="1" id="KW-0812">Transmembrane</keyword>
<feature type="transmembrane region" description="Helical" evidence="1">
    <location>
        <begin position="328"/>
        <end position="350"/>
    </location>
</feature>
<keyword evidence="5" id="KW-0540">Nuclease</keyword>
<dbReference type="GO" id="GO:0004519">
    <property type="term" value="F:endonuclease activity"/>
    <property type="evidence" value="ECO:0007669"/>
    <property type="project" value="UniProtKB-KW"/>
</dbReference>
<accession>A0A6P8QZU7</accession>
<dbReference type="FunCoup" id="A0A6P8QZU7">
    <property type="interactions" value="783"/>
</dbReference>
<feature type="chain" id="PRO_5028184651" evidence="2">
    <location>
        <begin position="17"/>
        <end position="453"/>
    </location>
</feature>
<dbReference type="PANTHER" id="PTHR21472">
    <property type="entry name" value="ENDONUCLEASE DOMAIN-CONTAINING 1 PROTEIN ENDOD1"/>
    <property type="match status" value="1"/>
</dbReference>
<evidence type="ECO:0000313" key="4">
    <source>
        <dbReference type="Proteomes" id="UP000515159"/>
    </source>
</evidence>
<sequence length="453" mass="49349">MKRALLLLALPLLARARVLQEGEEGFAECARFFPGEQPPEGFAEAFHAQICQRRGGEPRFATLYSPRDKIPVYSAFRPGDAAGTEAWTWLVEPQLDDPDSNFGEALSEEDAANSVDGLGTQQALIEDYASSGYQPQPLNPSCMDNDNSQTAAFALTDTVPVTQGFAEGWSEDVELIGERLAQLCGDDLYFIAGAVPSDFKIKDKISVPEFLWLAACCNTPEAWSMGFVKQMADRSSLESVTMEELQQRLPGGGQVFMSSCNEDSRTAEQKGILQTINQQKSTQTMPTGPFFRTVQFIACILFGIVKSVFYVLWFILEQLYNLVSGRLCCLWNGVTTYTGAVSAVLFSIPYDTLRVIGNVLCGFVKILDNVLTAVGAIVSVPVHFLLDIASFPVDTICAVPTVGKDIASGICGSFSLIISAVVGFVDCSFCVVSYGLKKFIQRSLGQTESYDDS</sequence>
<evidence type="ECO:0000313" key="5">
    <source>
        <dbReference type="RefSeq" id="XP_033803572.1"/>
    </source>
</evidence>
<dbReference type="InterPro" id="IPR044929">
    <property type="entry name" value="DNA/RNA_non-sp_Endonuclease_sf"/>
</dbReference>
<dbReference type="Proteomes" id="UP000515159">
    <property type="component" value="Chromosome 6"/>
</dbReference>
<dbReference type="GO" id="GO:0046872">
    <property type="term" value="F:metal ion binding"/>
    <property type="evidence" value="ECO:0007669"/>
    <property type="project" value="InterPro"/>
</dbReference>